<dbReference type="SFLD" id="SFLDG01129">
    <property type="entry name" value="C1.5:_HAD__Beta-PGM__Phosphata"/>
    <property type="match status" value="1"/>
</dbReference>
<dbReference type="Pfam" id="PF13419">
    <property type="entry name" value="HAD_2"/>
    <property type="match status" value="1"/>
</dbReference>
<comment type="similarity">
    <text evidence="3">Belongs to the HAD-like hydrolase superfamily. CbbY/CbbZ/Gph/YieH family.</text>
</comment>
<dbReference type="PRINTS" id="PR00413">
    <property type="entry name" value="HADHALOGNASE"/>
</dbReference>
<dbReference type="SFLD" id="SFLDG01135">
    <property type="entry name" value="C1.5.6:_HAD__Beta-PGM__Phospha"/>
    <property type="match status" value="1"/>
</dbReference>
<dbReference type="InterPro" id="IPR036412">
    <property type="entry name" value="HAD-like_sf"/>
</dbReference>
<dbReference type="InterPro" id="IPR050155">
    <property type="entry name" value="HAD-like_hydrolase_sf"/>
</dbReference>
<dbReference type="PANTHER" id="PTHR43434">
    <property type="entry name" value="PHOSPHOGLYCOLATE PHOSPHATASE"/>
    <property type="match status" value="1"/>
</dbReference>
<dbReference type="GO" id="GO:0008967">
    <property type="term" value="F:phosphoglycolate phosphatase activity"/>
    <property type="evidence" value="ECO:0007669"/>
    <property type="project" value="UniProtKB-EC"/>
</dbReference>
<gene>
    <name evidence="5" type="ORF">SRCM100623_00012</name>
</gene>
<evidence type="ECO:0000313" key="5">
    <source>
        <dbReference type="EMBL" id="OAZ76790.1"/>
    </source>
</evidence>
<name>A0A1A0DP36_ACEPA</name>
<dbReference type="GO" id="GO:0005829">
    <property type="term" value="C:cytosol"/>
    <property type="evidence" value="ECO:0007669"/>
    <property type="project" value="TreeGrafter"/>
</dbReference>
<dbReference type="RefSeq" id="WP_003630679.1">
    <property type="nucleotide sequence ID" value="NZ_LYUD01000001.1"/>
</dbReference>
<dbReference type="SFLD" id="SFLDS00003">
    <property type="entry name" value="Haloacid_Dehalogenase"/>
    <property type="match status" value="1"/>
</dbReference>
<dbReference type="PANTHER" id="PTHR43434:SF1">
    <property type="entry name" value="PHOSPHOGLYCOLATE PHOSPHATASE"/>
    <property type="match status" value="1"/>
</dbReference>
<organism evidence="5 6">
    <name type="scientific">Acetobacter pasteurianus</name>
    <name type="common">Acetobacter turbidans</name>
    <dbReference type="NCBI Taxonomy" id="438"/>
    <lineage>
        <taxon>Bacteria</taxon>
        <taxon>Pseudomonadati</taxon>
        <taxon>Pseudomonadota</taxon>
        <taxon>Alphaproteobacteria</taxon>
        <taxon>Acetobacterales</taxon>
        <taxon>Acetobacteraceae</taxon>
        <taxon>Acetobacter</taxon>
    </lineage>
</organism>
<dbReference type="PATRIC" id="fig|438.15.peg.12"/>
<dbReference type="EC" id="3.1.3.18" evidence="4"/>
<evidence type="ECO:0000313" key="6">
    <source>
        <dbReference type="Proteomes" id="UP000093796"/>
    </source>
</evidence>
<dbReference type="InterPro" id="IPR023198">
    <property type="entry name" value="PGP-like_dom2"/>
</dbReference>
<sequence>MSTPRLAVFDMDGTLLDSVPDLAACSRELLEICHLPPLTNAEVRTMIGNGVPALVKRVLNAGREKQQAITAQPYALPFTEAEAVQTFMELYTPRATQLSRLFPGTQQALEQLKDAGWLLAVCTNKPEVAARRILDDFGLTSLFAAIGGGDSFAAHKPDPAHLLGTIKQASGKVSRSVMIGDMPPDYGAATGAGVKFVFAAWGYGSGALAAQADGQVASMADIPSALHALLPA</sequence>
<comment type="pathway">
    <text evidence="2">Organic acid metabolism; glycolate biosynthesis; glycolate from 2-phosphoglycolate: step 1/1.</text>
</comment>
<accession>A0A1A0DP36</accession>
<dbReference type="InterPro" id="IPR023214">
    <property type="entry name" value="HAD_sf"/>
</dbReference>
<evidence type="ECO:0000256" key="2">
    <source>
        <dbReference type="ARBA" id="ARBA00004818"/>
    </source>
</evidence>
<dbReference type="Proteomes" id="UP000093796">
    <property type="component" value="Unassembled WGS sequence"/>
</dbReference>
<proteinExistence type="inferred from homology"/>
<dbReference type="InterPro" id="IPR041492">
    <property type="entry name" value="HAD_2"/>
</dbReference>
<evidence type="ECO:0000256" key="1">
    <source>
        <dbReference type="ARBA" id="ARBA00000830"/>
    </source>
</evidence>
<evidence type="ECO:0000256" key="4">
    <source>
        <dbReference type="ARBA" id="ARBA00013078"/>
    </source>
</evidence>
<keyword evidence="5" id="KW-0378">Hydrolase</keyword>
<comment type="catalytic activity">
    <reaction evidence="1">
        <text>2-phosphoglycolate + H2O = glycolate + phosphate</text>
        <dbReference type="Rhea" id="RHEA:14369"/>
        <dbReference type="ChEBI" id="CHEBI:15377"/>
        <dbReference type="ChEBI" id="CHEBI:29805"/>
        <dbReference type="ChEBI" id="CHEBI:43474"/>
        <dbReference type="ChEBI" id="CHEBI:58033"/>
        <dbReference type="EC" id="3.1.3.18"/>
    </reaction>
</comment>
<reference evidence="5 6" key="1">
    <citation type="submission" date="2016-05" db="EMBL/GenBank/DDBJ databases">
        <title>Genome sequencing of Acetobacter pasteurianus strain SRCM100623.</title>
        <authorList>
            <person name="Song Y.R."/>
        </authorList>
    </citation>
    <scope>NUCLEOTIDE SEQUENCE [LARGE SCALE GENOMIC DNA]</scope>
    <source>
        <strain evidence="5 6">SRCM100623</strain>
    </source>
</reference>
<dbReference type="InterPro" id="IPR006439">
    <property type="entry name" value="HAD-SF_hydro_IA"/>
</dbReference>
<dbReference type="EMBL" id="LYUD01000001">
    <property type="protein sequence ID" value="OAZ76790.1"/>
    <property type="molecule type" value="Genomic_DNA"/>
</dbReference>
<dbReference type="eggNOG" id="COG0546">
    <property type="taxonomic scope" value="Bacteria"/>
</dbReference>
<protein>
    <recommendedName>
        <fullName evidence="4">phosphoglycolate phosphatase</fullName>
        <ecNumber evidence="4">3.1.3.18</ecNumber>
    </recommendedName>
</protein>
<evidence type="ECO:0000256" key="3">
    <source>
        <dbReference type="ARBA" id="ARBA00006171"/>
    </source>
</evidence>
<dbReference type="AlphaFoldDB" id="A0A1A0DP36"/>
<dbReference type="Gene3D" id="1.10.150.240">
    <property type="entry name" value="Putative phosphatase, domain 2"/>
    <property type="match status" value="1"/>
</dbReference>
<comment type="caution">
    <text evidence="5">The sequence shown here is derived from an EMBL/GenBank/DDBJ whole genome shotgun (WGS) entry which is preliminary data.</text>
</comment>
<dbReference type="SUPFAM" id="SSF56784">
    <property type="entry name" value="HAD-like"/>
    <property type="match status" value="1"/>
</dbReference>
<dbReference type="Gene3D" id="3.40.50.1000">
    <property type="entry name" value="HAD superfamily/HAD-like"/>
    <property type="match status" value="1"/>
</dbReference>
<dbReference type="OrthoDB" id="9793014at2"/>
<dbReference type="GO" id="GO:0006281">
    <property type="term" value="P:DNA repair"/>
    <property type="evidence" value="ECO:0007669"/>
    <property type="project" value="TreeGrafter"/>
</dbReference>